<name>A0A0C3FCC9_PILCF</name>
<feature type="chain" id="PRO_5002164317" description="Type I phosphodiesterase/nucleotide pyrophosphatase" evidence="1">
    <location>
        <begin position="19"/>
        <end position="476"/>
    </location>
</feature>
<evidence type="ECO:0000256" key="1">
    <source>
        <dbReference type="SAM" id="SignalP"/>
    </source>
</evidence>
<feature type="signal peptide" evidence="1">
    <location>
        <begin position="1"/>
        <end position="18"/>
    </location>
</feature>
<evidence type="ECO:0000313" key="2">
    <source>
        <dbReference type="EMBL" id="KIM77519.1"/>
    </source>
</evidence>
<gene>
    <name evidence="2" type="ORF">PILCRDRAFT_825298</name>
</gene>
<dbReference type="Pfam" id="PF01663">
    <property type="entry name" value="Phosphodiest"/>
    <property type="match status" value="1"/>
</dbReference>
<organism evidence="2 3">
    <name type="scientific">Piloderma croceum (strain F 1598)</name>
    <dbReference type="NCBI Taxonomy" id="765440"/>
    <lineage>
        <taxon>Eukaryota</taxon>
        <taxon>Fungi</taxon>
        <taxon>Dikarya</taxon>
        <taxon>Basidiomycota</taxon>
        <taxon>Agaricomycotina</taxon>
        <taxon>Agaricomycetes</taxon>
        <taxon>Agaricomycetidae</taxon>
        <taxon>Atheliales</taxon>
        <taxon>Atheliaceae</taxon>
        <taxon>Piloderma</taxon>
    </lineage>
</organism>
<evidence type="ECO:0008006" key="4">
    <source>
        <dbReference type="Google" id="ProtNLM"/>
    </source>
</evidence>
<keyword evidence="1" id="KW-0732">Signal</keyword>
<dbReference type="OrthoDB" id="2118639at2759"/>
<dbReference type="InterPro" id="IPR017850">
    <property type="entry name" value="Alkaline_phosphatase_core_sf"/>
</dbReference>
<protein>
    <recommendedName>
        <fullName evidence="4">Type I phosphodiesterase/nucleotide pyrophosphatase</fullName>
    </recommendedName>
</protein>
<dbReference type="Gene3D" id="3.40.720.10">
    <property type="entry name" value="Alkaline Phosphatase, subunit A"/>
    <property type="match status" value="1"/>
</dbReference>
<dbReference type="AlphaFoldDB" id="A0A0C3FCC9"/>
<dbReference type="SUPFAM" id="SSF53649">
    <property type="entry name" value="Alkaline phosphatase-like"/>
    <property type="match status" value="1"/>
</dbReference>
<accession>A0A0C3FCC9</accession>
<dbReference type="STRING" id="765440.A0A0C3FCC9"/>
<keyword evidence="3" id="KW-1185">Reference proteome</keyword>
<proteinExistence type="predicted"/>
<evidence type="ECO:0000313" key="3">
    <source>
        <dbReference type="Proteomes" id="UP000054166"/>
    </source>
</evidence>
<dbReference type="InParanoid" id="A0A0C3FCC9"/>
<sequence length="476" mass="52057">MRYWGLALTSLFVSGVAAHSGPYKHVFFVSIDGFHGSDVQHYVSKRPHSTMARLLATGYEYTNAYTSAPSDSFPGTINQMTGASPAHTGVWYDDIYDRTFYPPGSNCTGPAGAEVEYAENCDFNSTLLFSGGIDVKNLPRKIVDGKCRSIFPHQRLLVNTWLEIVTKYGGTTCYGDKHPTYEIVSGPSGKGLTSGYFPEIQAIPVTVNATIAYDELHVNAFLDWIDGKVPVNSTGDRLKETPTAFGGNFQAVSVAQKTAGYVNGSLDFTPDLFRATDFVDGSIKKVVDKLIQKKIYDDTLILICSKHGQAPINPNFYGKIDPALVQNTTGVDVLFMTADDIALIFLKHHGDTETAVRNLEKARDALKIYDIIYGRRLIEDGFGDPLSNPAVPDIIVRPIQGIIYTTSTAKIAEHGGLSDDDRHVACFVSNPKLKKTQFTDPVSTKQVAPTILRALGLDEGELQGVQLEHTQVLQGF</sequence>
<dbReference type="InterPro" id="IPR002591">
    <property type="entry name" value="Phosphodiest/P_Trfase"/>
</dbReference>
<dbReference type="Proteomes" id="UP000054166">
    <property type="component" value="Unassembled WGS sequence"/>
</dbReference>
<dbReference type="EMBL" id="KN833024">
    <property type="protein sequence ID" value="KIM77519.1"/>
    <property type="molecule type" value="Genomic_DNA"/>
</dbReference>
<reference evidence="2 3" key="1">
    <citation type="submission" date="2014-04" db="EMBL/GenBank/DDBJ databases">
        <authorList>
            <consortium name="DOE Joint Genome Institute"/>
            <person name="Kuo A."/>
            <person name="Tarkka M."/>
            <person name="Buscot F."/>
            <person name="Kohler A."/>
            <person name="Nagy L.G."/>
            <person name="Floudas D."/>
            <person name="Copeland A."/>
            <person name="Barry K.W."/>
            <person name="Cichocki N."/>
            <person name="Veneault-Fourrey C."/>
            <person name="LaButti K."/>
            <person name="Lindquist E.A."/>
            <person name="Lipzen A."/>
            <person name="Lundell T."/>
            <person name="Morin E."/>
            <person name="Murat C."/>
            <person name="Sun H."/>
            <person name="Tunlid A."/>
            <person name="Henrissat B."/>
            <person name="Grigoriev I.V."/>
            <person name="Hibbett D.S."/>
            <person name="Martin F."/>
            <person name="Nordberg H.P."/>
            <person name="Cantor M.N."/>
            <person name="Hua S.X."/>
        </authorList>
    </citation>
    <scope>NUCLEOTIDE SEQUENCE [LARGE SCALE GENOMIC DNA]</scope>
    <source>
        <strain evidence="2 3">F 1598</strain>
    </source>
</reference>
<dbReference type="HOGENOM" id="CLU_492353_0_0_1"/>
<reference evidence="3" key="2">
    <citation type="submission" date="2015-01" db="EMBL/GenBank/DDBJ databases">
        <title>Evolutionary Origins and Diversification of the Mycorrhizal Mutualists.</title>
        <authorList>
            <consortium name="DOE Joint Genome Institute"/>
            <consortium name="Mycorrhizal Genomics Consortium"/>
            <person name="Kohler A."/>
            <person name="Kuo A."/>
            <person name="Nagy L.G."/>
            <person name="Floudas D."/>
            <person name="Copeland A."/>
            <person name="Barry K.W."/>
            <person name="Cichocki N."/>
            <person name="Veneault-Fourrey C."/>
            <person name="LaButti K."/>
            <person name="Lindquist E.A."/>
            <person name="Lipzen A."/>
            <person name="Lundell T."/>
            <person name="Morin E."/>
            <person name="Murat C."/>
            <person name="Riley R."/>
            <person name="Ohm R."/>
            <person name="Sun H."/>
            <person name="Tunlid A."/>
            <person name="Henrissat B."/>
            <person name="Grigoriev I.V."/>
            <person name="Hibbett D.S."/>
            <person name="Martin F."/>
        </authorList>
    </citation>
    <scope>NUCLEOTIDE SEQUENCE [LARGE SCALE GENOMIC DNA]</scope>
    <source>
        <strain evidence="3">F 1598</strain>
    </source>
</reference>